<keyword evidence="1" id="KW-0812">Transmembrane</keyword>
<dbReference type="Proteomes" id="UP001516400">
    <property type="component" value="Unassembled WGS sequence"/>
</dbReference>
<dbReference type="AlphaFoldDB" id="A0ABD2MK83"/>
<protein>
    <submittedName>
        <fullName evidence="2">Uncharacterized protein</fullName>
    </submittedName>
</protein>
<feature type="transmembrane region" description="Helical" evidence="1">
    <location>
        <begin position="24"/>
        <end position="47"/>
    </location>
</feature>
<proteinExistence type="predicted"/>
<keyword evidence="3" id="KW-1185">Reference proteome</keyword>
<keyword evidence="1" id="KW-1133">Transmembrane helix</keyword>
<evidence type="ECO:0000256" key="1">
    <source>
        <dbReference type="SAM" id="Phobius"/>
    </source>
</evidence>
<comment type="caution">
    <text evidence="2">The sequence shown here is derived from an EMBL/GenBank/DDBJ whole genome shotgun (WGS) entry which is preliminary data.</text>
</comment>
<sequence length="234" mass="26891">MKQSLEMERICNILKTLYLIPKGILRLCFILLNNVYCIGTYTIWMILLYPLRKLGYQDVYYKIEGKLFHWMLAMVAMWSWSAGYEKALTQCKNIFEMKEVQWQLAFPKSHFTSLPSFIKELETQKIPLCTAIKVANRCESLLFDAANVGSSISANKILNKFKNVIGKNDVFELLRDISLILSGQSNGTQIRMDLNPDMIAPLKFATITSVDVVRSFSAYKDILSVDNLEKHLIL</sequence>
<reference evidence="2 3" key="1">
    <citation type="journal article" date="2021" name="BMC Biol.">
        <title>Horizontally acquired antibacterial genes associated with adaptive radiation of ladybird beetles.</title>
        <authorList>
            <person name="Li H.S."/>
            <person name="Tang X.F."/>
            <person name="Huang Y.H."/>
            <person name="Xu Z.Y."/>
            <person name="Chen M.L."/>
            <person name="Du X.Y."/>
            <person name="Qiu B.Y."/>
            <person name="Chen P.T."/>
            <person name="Zhang W."/>
            <person name="Slipinski A."/>
            <person name="Escalona H.E."/>
            <person name="Waterhouse R.M."/>
            <person name="Zwick A."/>
            <person name="Pang H."/>
        </authorList>
    </citation>
    <scope>NUCLEOTIDE SEQUENCE [LARGE SCALE GENOMIC DNA]</scope>
    <source>
        <strain evidence="2">SYSU2018</strain>
    </source>
</reference>
<dbReference type="EMBL" id="JABFTP020000001">
    <property type="protein sequence ID" value="KAL3266667.1"/>
    <property type="molecule type" value="Genomic_DNA"/>
</dbReference>
<evidence type="ECO:0000313" key="2">
    <source>
        <dbReference type="EMBL" id="KAL3266667.1"/>
    </source>
</evidence>
<feature type="transmembrane region" description="Helical" evidence="1">
    <location>
        <begin position="67"/>
        <end position="84"/>
    </location>
</feature>
<gene>
    <name evidence="2" type="ORF">HHI36_010829</name>
</gene>
<organism evidence="2 3">
    <name type="scientific">Cryptolaemus montrouzieri</name>
    <dbReference type="NCBI Taxonomy" id="559131"/>
    <lineage>
        <taxon>Eukaryota</taxon>
        <taxon>Metazoa</taxon>
        <taxon>Ecdysozoa</taxon>
        <taxon>Arthropoda</taxon>
        <taxon>Hexapoda</taxon>
        <taxon>Insecta</taxon>
        <taxon>Pterygota</taxon>
        <taxon>Neoptera</taxon>
        <taxon>Endopterygota</taxon>
        <taxon>Coleoptera</taxon>
        <taxon>Polyphaga</taxon>
        <taxon>Cucujiformia</taxon>
        <taxon>Coccinelloidea</taxon>
        <taxon>Coccinellidae</taxon>
        <taxon>Scymninae</taxon>
        <taxon>Scymnini</taxon>
        <taxon>Cryptolaemus</taxon>
    </lineage>
</organism>
<name>A0ABD2MK83_9CUCU</name>
<evidence type="ECO:0000313" key="3">
    <source>
        <dbReference type="Proteomes" id="UP001516400"/>
    </source>
</evidence>
<accession>A0ABD2MK83</accession>
<keyword evidence="1" id="KW-0472">Membrane</keyword>